<accession>A0A225VW21</accession>
<name>A0A225VW21_9STRA</name>
<keyword evidence="3" id="KW-1185">Reference proteome</keyword>
<dbReference type="Proteomes" id="UP000198211">
    <property type="component" value="Unassembled WGS sequence"/>
</dbReference>
<reference evidence="3" key="1">
    <citation type="submission" date="2017-03" db="EMBL/GenBank/DDBJ databases">
        <title>Phytopthora megakarya and P. palmivora, two closely related causual agents of cacao black pod achieved similar genome size and gene model numbers by different mechanisms.</title>
        <authorList>
            <person name="Ali S."/>
            <person name="Shao J."/>
            <person name="Larry D.J."/>
            <person name="Kronmiller B."/>
            <person name="Shen D."/>
            <person name="Strem M.D."/>
            <person name="Melnick R.L."/>
            <person name="Guiltinan M.J."/>
            <person name="Tyler B.M."/>
            <person name="Meinhardt L.W."/>
            <person name="Bailey B.A."/>
        </authorList>
    </citation>
    <scope>NUCLEOTIDE SEQUENCE [LARGE SCALE GENOMIC DNA]</scope>
    <source>
        <strain evidence="3">zdho120</strain>
    </source>
</reference>
<comment type="caution">
    <text evidence="2">The sequence shown here is derived from an EMBL/GenBank/DDBJ whole genome shotgun (WGS) entry which is preliminary data.</text>
</comment>
<dbReference type="AlphaFoldDB" id="A0A225VW21"/>
<sequence length="253" mass="28292">TTTSLNARSADRQSARRNSVDGSEADLDPGPDLEKKPHPPQVSGKETPADSDPRQDPLTKRTKVKAEPYSFIDPEKPTLYLPKDTQVSGSEVGKPRSKTVRKKMKAPDDEEDEDHPDLAGLKDLKPMYHRKELRDFVDQDPVMRILQLKQITDPKETVTAPAALANRFDAAMELIRLLKWAGMIPGSFDADALFDLDLDVIQTTSRDLFQKLKILVGEVTQSLDPLPLTTTDAVDNLTLCGRRGRWIRHFLGV</sequence>
<protein>
    <recommendedName>
        <fullName evidence="4">Eukaryotic/viral aspartic protease</fullName>
    </recommendedName>
</protein>
<evidence type="ECO:0000313" key="2">
    <source>
        <dbReference type="EMBL" id="OWZ09711.1"/>
    </source>
</evidence>
<feature type="non-terminal residue" evidence="2">
    <location>
        <position position="1"/>
    </location>
</feature>
<proteinExistence type="predicted"/>
<evidence type="ECO:0008006" key="4">
    <source>
        <dbReference type="Google" id="ProtNLM"/>
    </source>
</evidence>
<dbReference type="OrthoDB" id="129427at2759"/>
<evidence type="ECO:0000313" key="3">
    <source>
        <dbReference type="Proteomes" id="UP000198211"/>
    </source>
</evidence>
<evidence type="ECO:0000256" key="1">
    <source>
        <dbReference type="SAM" id="MobiDB-lite"/>
    </source>
</evidence>
<feature type="compositionally biased region" description="Basic residues" evidence="1">
    <location>
        <begin position="95"/>
        <end position="104"/>
    </location>
</feature>
<organism evidence="2 3">
    <name type="scientific">Phytophthora megakarya</name>
    <dbReference type="NCBI Taxonomy" id="4795"/>
    <lineage>
        <taxon>Eukaryota</taxon>
        <taxon>Sar</taxon>
        <taxon>Stramenopiles</taxon>
        <taxon>Oomycota</taxon>
        <taxon>Peronosporomycetes</taxon>
        <taxon>Peronosporales</taxon>
        <taxon>Peronosporaceae</taxon>
        <taxon>Phytophthora</taxon>
    </lineage>
</organism>
<gene>
    <name evidence="2" type="ORF">PHMEG_00017541</name>
</gene>
<feature type="region of interest" description="Disordered" evidence="1">
    <location>
        <begin position="1"/>
        <end position="121"/>
    </location>
</feature>
<dbReference type="EMBL" id="NBNE01002686">
    <property type="protein sequence ID" value="OWZ09711.1"/>
    <property type="molecule type" value="Genomic_DNA"/>
</dbReference>
<feature type="compositionally biased region" description="Basic and acidic residues" evidence="1">
    <location>
        <begin position="47"/>
        <end position="59"/>
    </location>
</feature>